<evidence type="ECO:0000313" key="2">
    <source>
        <dbReference type="Proteomes" id="UP001517247"/>
    </source>
</evidence>
<dbReference type="EMBL" id="SSHJ02000007">
    <property type="protein sequence ID" value="MFN0256778.1"/>
    <property type="molecule type" value="Genomic_DNA"/>
</dbReference>
<evidence type="ECO:0000313" key="1">
    <source>
        <dbReference type="EMBL" id="MFN0256778.1"/>
    </source>
</evidence>
<dbReference type="Proteomes" id="UP001517247">
    <property type="component" value="Unassembled WGS sequence"/>
</dbReference>
<evidence type="ECO:0008006" key="3">
    <source>
        <dbReference type="Google" id="ProtNLM"/>
    </source>
</evidence>
<gene>
    <name evidence="1" type="ORF">E6A44_014405</name>
</gene>
<name>A0ABW9JAE9_9SPHI</name>
<comment type="caution">
    <text evidence="1">The sequence shown here is derived from an EMBL/GenBank/DDBJ whole genome shotgun (WGS) entry which is preliminary data.</text>
</comment>
<keyword evidence="2" id="KW-1185">Reference proteome</keyword>
<reference evidence="1 2" key="1">
    <citation type="submission" date="2024-12" db="EMBL/GenBank/DDBJ databases">
        <authorList>
            <person name="Hu S."/>
        </authorList>
    </citation>
    <scope>NUCLEOTIDE SEQUENCE [LARGE SCALE GENOMIC DNA]</scope>
    <source>
        <strain evidence="1 2">THG-T11</strain>
    </source>
</reference>
<protein>
    <recommendedName>
        <fullName evidence="3">XRE family transcriptional regulator</fullName>
    </recommendedName>
</protein>
<organism evidence="1 2">
    <name type="scientific">Pedobacter ureilyticus</name>
    <dbReference type="NCBI Taxonomy" id="1393051"/>
    <lineage>
        <taxon>Bacteria</taxon>
        <taxon>Pseudomonadati</taxon>
        <taxon>Bacteroidota</taxon>
        <taxon>Sphingobacteriia</taxon>
        <taxon>Sphingobacteriales</taxon>
        <taxon>Sphingobacteriaceae</taxon>
        <taxon>Pedobacter</taxon>
    </lineage>
</organism>
<dbReference type="RefSeq" id="WP_138723858.1">
    <property type="nucleotide sequence ID" value="NZ_SSHJ02000007.1"/>
</dbReference>
<proteinExistence type="predicted"/>
<accession>A0ABW9JAE9</accession>
<sequence>MASRIPDNNLNSFLTKRNIANIDIHAKTGIPTVEISKLRNGLIRKIGAKKLFLIILSIGENIENVLEEIYPSLSLINVKPEVKISKQTILGRFFDSVEDNTIKIISFKTGITAQRLKSLKLKSNAIPLAHELLLIELATKQKPGSLFKLLYKDLILNTSQEQEKLREIEKSKSSKKK</sequence>